<evidence type="ECO:0000313" key="2">
    <source>
        <dbReference type="Proteomes" id="UP001458880"/>
    </source>
</evidence>
<protein>
    <submittedName>
        <fullName evidence="1">Uncharacterized protein</fullName>
    </submittedName>
</protein>
<reference evidence="1 2" key="1">
    <citation type="journal article" date="2024" name="BMC Genomics">
        <title>De novo assembly and annotation of Popillia japonica's genome with initial clues to its potential as an invasive pest.</title>
        <authorList>
            <person name="Cucini C."/>
            <person name="Boschi S."/>
            <person name="Funari R."/>
            <person name="Cardaioli E."/>
            <person name="Iannotti N."/>
            <person name="Marturano G."/>
            <person name="Paoli F."/>
            <person name="Bruttini M."/>
            <person name="Carapelli A."/>
            <person name="Frati F."/>
            <person name="Nardi F."/>
        </authorList>
    </citation>
    <scope>NUCLEOTIDE SEQUENCE [LARGE SCALE GENOMIC DNA]</scope>
    <source>
        <strain evidence="1">DMR45628</strain>
    </source>
</reference>
<comment type="caution">
    <text evidence="1">The sequence shown here is derived from an EMBL/GenBank/DDBJ whole genome shotgun (WGS) entry which is preliminary data.</text>
</comment>
<dbReference type="EMBL" id="JASPKY010000160">
    <property type="protein sequence ID" value="KAK9729512.1"/>
    <property type="molecule type" value="Genomic_DNA"/>
</dbReference>
<dbReference type="AlphaFoldDB" id="A0AAW1L5R2"/>
<name>A0AAW1L5R2_POPJA</name>
<organism evidence="1 2">
    <name type="scientific">Popillia japonica</name>
    <name type="common">Japanese beetle</name>
    <dbReference type="NCBI Taxonomy" id="7064"/>
    <lineage>
        <taxon>Eukaryota</taxon>
        <taxon>Metazoa</taxon>
        <taxon>Ecdysozoa</taxon>
        <taxon>Arthropoda</taxon>
        <taxon>Hexapoda</taxon>
        <taxon>Insecta</taxon>
        <taxon>Pterygota</taxon>
        <taxon>Neoptera</taxon>
        <taxon>Endopterygota</taxon>
        <taxon>Coleoptera</taxon>
        <taxon>Polyphaga</taxon>
        <taxon>Scarabaeiformia</taxon>
        <taxon>Scarabaeidae</taxon>
        <taxon>Rutelinae</taxon>
        <taxon>Popillia</taxon>
    </lineage>
</organism>
<proteinExistence type="predicted"/>
<accession>A0AAW1L5R2</accession>
<sequence>MAGRRNGAPARATVELAYKKVKQELKYMIIETKRNHWKRLLEDLDEDIWGDGFKLVMRHLKKLTPPYNPSMTRRLEIVKELFTVKESSARKPKRGV</sequence>
<dbReference type="Proteomes" id="UP001458880">
    <property type="component" value="Unassembled WGS sequence"/>
</dbReference>
<gene>
    <name evidence="1" type="ORF">QE152_g15925</name>
</gene>
<keyword evidence="2" id="KW-1185">Reference proteome</keyword>
<evidence type="ECO:0000313" key="1">
    <source>
        <dbReference type="EMBL" id="KAK9729512.1"/>
    </source>
</evidence>